<keyword evidence="5" id="KW-0472">Membrane</keyword>
<dbReference type="PANTHER" id="PTHR31568:SF66">
    <property type="entry name" value="PROTEIN CYSTEINE-RICH TRANSMEMBRANE MODULE 12"/>
    <property type="match status" value="1"/>
</dbReference>
<accession>A0A7I8I8V5</accession>
<evidence type="ECO:0000256" key="1">
    <source>
        <dbReference type="ARBA" id="ARBA00004167"/>
    </source>
</evidence>
<evidence type="ECO:0000259" key="6">
    <source>
        <dbReference type="Pfam" id="PF12734"/>
    </source>
</evidence>
<dbReference type="PANTHER" id="PTHR31568">
    <property type="entry name" value="RCG49325, ISOFORM CRA_A"/>
    <property type="match status" value="1"/>
</dbReference>
<evidence type="ECO:0000313" key="8">
    <source>
        <dbReference type="Proteomes" id="UP001189122"/>
    </source>
</evidence>
<feature type="domain" description="Cysteine-rich transmembrane" evidence="6">
    <location>
        <begin position="11"/>
        <end position="58"/>
    </location>
</feature>
<evidence type="ECO:0000313" key="7">
    <source>
        <dbReference type="EMBL" id="CAA2614298.1"/>
    </source>
</evidence>
<evidence type="ECO:0000256" key="5">
    <source>
        <dbReference type="ARBA" id="ARBA00023136"/>
    </source>
</evidence>
<evidence type="ECO:0000256" key="4">
    <source>
        <dbReference type="ARBA" id="ARBA00022989"/>
    </source>
</evidence>
<dbReference type="GO" id="GO:0005886">
    <property type="term" value="C:plasma membrane"/>
    <property type="evidence" value="ECO:0007669"/>
    <property type="project" value="InterPro"/>
</dbReference>
<keyword evidence="8" id="KW-1185">Reference proteome</keyword>
<sequence>MPIGAELVPPPGYPTAVAAQKAKKKPCCPRRSKQKGDRGFLEGCMAALCCCCLCEICFD</sequence>
<organism evidence="7">
    <name type="scientific">Spirodela intermedia</name>
    <name type="common">Intermediate duckweed</name>
    <dbReference type="NCBI Taxonomy" id="51605"/>
    <lineage>
        <taxon>Eukaryota</taxon>
        <taxon>Viridiplantae</taxon>
        <taxon>Streptophyta</taxon>
        <taxon>Embryophyta</taxon>
        <taxon>Tracheophyta</taxon>
        <taxon>Spermatophyta</taxon>
        <taxon>Magnoliopsida</taxon>
        <taxon>Liliopsida</taxon>
        <taxon>Araceae</taxon>
        <taxon>Lemnoideae</taxon>
        <taxon>Spirodela</taxon>
    </lineage>
</organism>
<evidence type="ECO:0000256" key="3">
    <source>
        <dbReference type="ARBA" id="ARBA00022692"/>
    </source>
</evidence>
<dbReference type="Pfam" id="PF12734">
    <property type="entry name" value="CYSTM"/>
    <property type="match status" value="1"/>
</dbReference>
<dbReference type="EMBL" id="LR743588">
    <property type="protein sequence ID" value="CAA2614298.1"/>
    <property type="molecule type" value="Genomic_DNA"/>
</dbReference>
<dbReference type="AlphaFoldDB" id="A0A7I8I8V5"/>
<dbReference type="EMBL" id="CACRZD030000001">
    <property type="protein sequence ID" value="CAA6654097.1"/>
    <property type="molecule type" value="Genomic_DNA"/>
</dbReference>
<protein>
    <recommendedName>
        <fullName evidence="6">Cysteine-rich transmembrane domain-containing protein</fullName>
    </recommendedName>
</protein>
<dbReference type="InterPro" id="IPR028144">
    <property type="entry name" value="CYSTM_dom"/>
</dbReference>
<proteinExistence type="inferred from homology"/>
<keyword evidence="3" id="KW-0812">Transmembrane</keyword>
<keyword evidence="4" id="KW-1133">Transmembrane helix</keyword>
<comment type="subcellular location">
    <subcellularLocation>
        <location evidence="1">Membrane</location>
        <topology evidence="1">Single-pass membrane protein</topology>
    </subcellularLocation>
</comment>
<evidence type="ECO:0000256" key="2">
    <source>
        <dbReference type="ARBA" id="ARBA00009444"/>
    </source>
</evidence>
<gene>
    <name evidence="7" type="ORF">SI7747_01000687</name>
</gene>
<reference evidence="7 8" key="1">
    <citation type="submission" date="2019-12" db="EMBL/GenBank/DDBJ databases">
        <authorList>
            <person name="Scholz U."/>
            <person name="Mascher M."/>
            <person name="Fiebig A."/>
        </authorList>
    </citation>
    <scope>NUCLEOTIDE SEQUENCE</scope>
</reference>
<name>A0A7I8I8V5_SPIIN</name>
<dbReference type="InterPro" id="IPR044850">
    <property type="entry name" value="WIH1-like"/>
</dbReference>
<dbReference type="Proteomes" id="UP001189122">
    <property type="component" value="Unassembled WGS sequence"/>
</dbReference>
<comment type="similarity">
    <text evidence="2">Belongs to the CYSTM1 family.</text>
</comment>